<sequence length="53" mass="6082">MAVLSRVAKLSNDFLNSRWFKVQILVQKNITALSAKQPEFNFICIELFSDGHI</sequence>
<evidence type="ECO:0000313" key="2">
    <source>
        <dbReference type="Proteomes" id="UP000070092"/>
    </source>
</evidence>
<dbReference type="AlphaFoldDB" id="A0A133KJW8"/>
<dbReference type="EMBL" id="LRPO01000060">
    <property type="protein sequence ID" value="KWZ79899.1"/>
    <property type="molecule type" value="Genomic_DNA"/>
</dbReference>
<comment type="caution">
    <text evidence="1">The sequence shown here is derived from an EMBL/GenBank/DDBJ whole genome shotgun (WGS) entry which is preliminary data.</text>
</comment>
<dbReference type="PATRIC" id="fig|1681.53.peg.2076"/>
<evidence type="ECO:0000313" key="1">
    <source>
        <dbReference type="EMBL" id="KWZ79899.1"/>
    </source>
</evidence>
<accession>A0A133KJW8</accession>
<gene>
    <name evidence="1" type="ORF">HMPREF3196_02133</name>
</gene>
<name>A0A133KJW8_BIFBI</name>
<protein>
    <submittedName>
        <fullName evidence="1">Uncharacterized protein</fullName>
    </submittedName>
</protein>
<dbReference type="Proteomes" id="UP000070092">
    <property type="component" value="Unassembled WGS sequence"/>
</dbReference>
<reference evidence="1 2" key="1">
    <citation type="submission" date="2016-01" db="EMBL/GenBank/DDBJ databases">
        <authorList>
            <person name="Oliw E.H."/>
        </authorList>
    </citation>
    <scope>NUCLEOTIDE SEQUENCE [LARGE SCALE GENOMIC DNA]</scope>
    <source>
        <strain evidence="1 2">MJR8628B</strain>
    </source>
</reference>
<proteinExistence type="predicted"/>
<organism evidence="1 2">
    <name type="scientific">Bifidobacterium bifidum</name>
    <dbReference type="NCBI Taxonomy" id="1681"/>
    <lineage>
        <taxon>Bacteria</taxon>
        <taxon>Bacillati</taxon>
        <taxon>Actinomycetota</taxon>
        <taxon>Actinomycetes</taxon>
        <taxon>Bifidobacteriales</taxon>
        <taxon>Bifidobacteriaceae</taxon>
        <taxon>Bifidobacterium</taxon>
    </lineage>
</organism>